<dbReference type="InterPro" id="IPR006474">
    <property type="entry name" value="Helicase_Cas3_CRISPR-ass_core"/>
</dbReference>
<dbReference type="EMBL" id="DTCA01000026">
    <property type="protein sequence ID" value="HGM06908.1"/>
    <property type="molecule type" value="Genomic_DNA"/>
</dbReference>
<dbReference type="Gene3D" id="3.40.50.300">
    <property type="entry name" value="P-loop containing nucleotide triphosphate hydrolases"/>
    <property type="match status" value="2"/>
</dbReference>
<keyword evidence="3" id="KW-0347">Helicase</keyword>
<dbReference type="InterPro" id="IPR001650">
    <property type="entry name" value="Helicase_C-like"/>
</dbReference>
<comment type="caution">
    <text evidence="9">The sequence shown here is derived from an EMBL/GenBank/DDBJ whole genome shotgun (WGS) entry which is preliminary data.</text>
</comment>
<dbReference type="InterPro" id="IPR027417">
    <property type="entry name" value="P-loop_NTPase"/>
</dbReference>
<feature type="domain" description="Helicase ATP-binding" evidence="6">
    <location>
        <begin position="44"/>
        <end position="235"/>
    </location>
</feature>
<organism evidence="9">
    <name type="scientific">Ignisphaera aggregans</name>
    <dbReference type="NCBI Taxonomy" id="334771"/>
    <lineage>
        <taxon>Archaea</taxon>
        <taxon>Thermoproteota</taxon>
        <taxon>Thermoprotei</taxon>
        <taxon>Desulfurococcales</taxon>
        <taxon>Desulfurococcaceae</taxon>
        <taxon>Ignisphaera</taxon>
    </lineage>
</organism>
<dbReference type="AlphaFoldDB" id="A0A7C4D0I0"/>
<dbReference type="Pfam" id="PF00270">
    <property type="entry name" value="DEAD"/>
    <property type="match status" value="1"/>
</dbReference>
<dbReference type="InterPro" id="IPR011545">
    <property type="entry name" value="DEAD/DEAH_box_helicase_dom"/>
</dbReference>
<evidence type="ECO:0000256" key="5">
    <source>
        <dbReference type="ARBA" id="ARBA00023118"/>
    </source>
</evidence>
<evidence type="ECO:0000256" key="4">
    <source>
        <dbReference type="ARBA" id="ARBA00022840"/>
    </source>
</evidence>
<proteinExistence type="predicted"/>
<dbReference type="GO" id="GO:0005524">
    <property type="term" value="F:ATP binding"/>
    <property type="evidence" value="ECO:0007669"/>
    <property type="project" value="UniProtKB-KW"/>
</dbReference>
<sequence length="598" mass="67850">MVNLADIIKNLVELWAKENNRSITIDIDRLKKQEDVATKLYNTFTNSKSGTITFLVAPTGFGKTEALVAPFLYQWFNDSEWFSSRLFLVEPTHAILSQIFKRIKVYLRGLGIPEKYVGEDHGDVTQPTFLYTAPITLTTVDSYAYGYLAKRVNVWEEKGSITGRYTMPVGLQVNSLTIFDEAHLIQDEVFLAPRVIAKIIANLVCAGAHVVFSTATLAEALRTIIEEEVKRACGVNANNIIVDTSRKIDIVLNLEKNLSHEDIECEGGTLVVVNSVLKAQTIYRDLKNKCKDMEVYLVHSLMTKGDREELIKKLSEKERKEEKLRDVILVGTQSVEVGIDFSFIKLYTELSPIDSLIQRLGRIGRFNQGKAVALIFNEGSHPYNDKLVKETRKTLQDSHRKTIDIDIGNVDSISNLVNKVYVRDIVEEMSKEGDMLYSKTLEYMSNLYLLASPPEEKPYVKPSFYVSIYITKYNDIKEELGRNLIEDSILARGLIRYSIPETTVSDKANAKINRLLNIIRNALEAGCILYDIKDRKDGNLLLYKVSDDAEKIRNRLLYSGSLVIACKDVSTIYNDCGLRIEESRAEISLHTRKRRSRG</sequence>
<dbReference type="InterPro" id="IPR054712">
    <property type="entry name" value="Cas3-like_dom"/>
</dbReference>
<dbReference type="SMART" id="SM00487">
    <property type="entry name" value="DEXDc"/>
    <property type="match status" value="1"/>
</dbReference>
<dbReference type="PANTHER" id="PTHR47959">
    <property type="entry name" value="ATP-DEPENDENT RNA HELICASE RHLE-RELATED"/>
    <property type="match status" value="1"/>
</dbReference>
<dbReference type="NCBIfam" id="TIGR01587">
    <property type="entry name" value="cas3_core"/>
    <property type="match status" value="1"/>
</dbReference>
<evidence type="ECO:0000256" key="3">
    <source>
        <dbReference type="ARBA" id="ARBA00022806"/>
    </source>
</evidence>
<dbReference type="GO" id="GO:0003676">
    <property type="term" value="F:nucleic acid binding"/>
    <property type="evidence" value="ECO:0007669"/>
    <property type="project" value="InterPro"/>
</dbReference>
<gene>
    <name evidence="9" type="primary">cas3</name>
    <name evidence="8" type="ORF">ENT99_05895</name>
    <name evidence="9" type="ORF">ENU31_00660</name>
</gene>
<dbReference type="InterPro" id="IPR050079">
    <property type="entry name" value="DEAD_box_RNA_helicase"/>
</dbReference>
<dbReference type="GO" id="GO:0051607">
    <property type="term" value="P:defense response to virus"/>
    <property type="evidence" value="ECO:0007669"/>
    <property type="project" value="UniProtKB-KW"/>
</dbReference>
<dbReference type="PANTHER" id="PTHR47959:SF16">
    <property type="entry name" value="CRISPR-ASSOCIATED NUCLEASE_HELICASE CAS3-RELATED"/>
    <property type="match status" value="1"/>
</dbReference>
<evidence type="ECO:0000256" key="2">
    <source>
        <dbReference type="ARBA" id="ARBA00022801"/>
    </source>
</evidence>
<keyword evidence="2" id="KW-0378">Hydrolase</keyword>
<dbReference type="GO" id="GO:0140097">
    <property type="term" value="F:catalytic activity, acting on DNA"/>
    <property type="evidence" value="ECO:0007669"/>
    <property type="project" value="UniProtKB-ARBA"/>
</dbReference>
<dbReference type="GO" id="GO:0016787">
    <property type="term" value="F:hydrolase activity"/>
    <property type="evidence" value="ECO:0007669"/>
    <property type="project" value="UniProtKB-KW"/>
</dbReference>
<dbReference type="GO" id="GO:0003724">
    <property type="term" value="F:RNA helicase activity"/>
    <property type="evidence" value="ECO:0007669"/>
    <property type="project" value="TreeGrafter"/>
</dbReference>
<protein>
    <submittedName>
        <fullName evidence="9">CRISPR-associated helicase Cas3</fullName>
    </submittedName>
</protein>
<keyword evidence="4" id="KW-0067">ATP-binding</keyword>
<keyword evidence="5" id="KW-0051">Antiviral defense</keyword>
<dbReference type="EMBL" id="DTAU01000112">
    <property type="protein sequence ID" value="HFQ79214.1"/>
    <property type="molecule type" value="Genomic_DNA"/>
</dbReference>
<dbReference type="PROSITE" id="PS51194">
    <property type="entry name" value="HELICASE_CTER"/>
    <property type="match status" value="1"/>
</dbReference>
<evidence type="ECO:0000259" key="7">
    <source>
        <dbReference type="PROSITE" id="PS51194"/>
    </source>
</evidence>
<keyword evidence="1" id="KW-0547">Nucleotide-binding</keyword>
<feature type="domain" description="Helicase C-terminal" evidence="7">
    <location>
        <begin position="257"/>
        <end position="406"/>
    </location>
</feature>
<evidence type="ECO:0000313" key="8">
    <source>
        <dbReference type="EMBL" id="HFQ79214.1"/>
    </source>
</evidence>
<evidence type="ECO:0000256" key="1">
    <source>
        <dbReference type="ARBA" id="ARBA00022741"/>
    </source>
</evidence>
<dbReference type="SUPFAM" id="SSF52540">
    <property type="entry name" value="P-loop containing nucleoside triphosphate hydrolases"/>
    <property type="match status" value="1"/>
</dbReference>
<evidence type="ECO:0000259" key="6">
    <source>
        <dbReference type="PROSITE" id="PS51192"/>
    </source>
</evidence>
<reference evidence="9" key="1">
    <citation type="journal article" date="2020" name="mSystems">
        <title>Genome- and Community-Level Interaction Insights into Carbon Utilization and Element Cycling Functions of Hydrothermarchaeota in Hydrothermal Sediment.</title>
        <authorList>
            <person name="Zhou Z."/>
            <person name="Liu Y."/>
            <person name="Xu W."/>
            <person name="Pan J."/>
            <person name="Luo Z.H."/>
            <person name="Li M."/>
        </authorList>
    </citation>
    <scope>NUCLEOTIDE SEQUENCE [LARGE SCALE GENOMIC DNA]</scope>
    <source>
        <strain evidence="8">SpSt-629</strain>
        <strain evidence="9">SpSt-658</strain>
    </source>
</reference>
<accession>A0A7C4D0I0</accession>
<dbReference type="SMART" id="SM00490">
    <property type="entry name" value="HELICc"/>
    <property type="match status" value="1"/>
</dbReference>
<name>A0A7C4D0I0_9CREN</name>
<dbReference type="InterPro" id="IPR014001">
    <property type="entry name" value="Helicase_ATP-bd"/>
</dbReference>
<evidence type="ECO:0000313" key="9">
    <source>
        <dbReference type="EMBL" id="HGM06908.1"/>
    </source>
</evidence>
<dbReference type="Pfam" id="PF22590">
    <property type="entry name" value="Cas3-like_C_2"/>
    <property type="match status" value="1"/>
</dbReference>
<dbReference type="GO" id="GO:0005829">
    <property type="term" value="C:cytosol"/>
    <property type="evidence" value="ECO:0007669"/>
    <property type="project" value="TreeGrafter"/>
</dbReference>
<dbReference type="PROSITE" id="PS51192">
    <property type="entry name" value="HELICASE_ATP_BIND_1"/>
    <property type="match status" value="1"/>
</dbReference>